<keyword evidence="1" id="KW-0732">Signal</keyword>
<accession>A0A6N7PEL9</accession>
<evidence type="ECO:0000259" key="2">
    <source>
        <dbReference type="Pfam" id="PF02563"/>
    </source>
</evidence>
<dbReference type="Gene3D" id="3.30.1950.10">
    <property type="entry name" value="wza like domain"/>
    <property type="match status" value="1"/>
</dbReference>
<reference evidence="4 5" key="1">
    <citation type="submission" date="2019-10" db="EMBL/GenBank/DDBJ databases">
        <title>A soil myxobacterium in the family Polyangiaceae.</title>
        <authorList>
            <person name="Li Y."/>
            <person name="Wang J."/>
        </authorList>
    </citation>
    <scope>NUCLEOTIDE SEQUENCE [LARGE SCALE GENOMIC DNA]</scope>
    <source>
        <strain evidence="4 5">DSM 14734</strain>
    </source>
</reference>
<organism evidence="4 5">
    <name type="scientific">Polyangium spumosum</name>
    <dbReference type="NCBI Taxonomy" id="889282"/>
    <lineage>
        <taxon>Bacteria</taxon>
        <taxon>Pseudomonadati</taxon>
        <taxon>Myxococcota</taxon>
        <taxon>Polyangia</taxon>
        <taxon>Polyangiales</taxon>
        <taxon>Polyangiaceae</taxon>
        <taxon>Polyangium</taxon>
    </lineage>
</organism>
<dbReference type="Pfam" id="PF02563">
    <property type="entry name" value="Poly_export"/>
    <property type="match status" value="1"/>
</dbReference>
<dbReference type="AlphaFoldDB" id="A0A6N7PEL9"/>
<dbReference type="InterPro" id="IPR019554">
    <property type="entry name" value="Soluble_ligand-bd"/>
</dbReference>
<name>A0A6N7PEL9_9BACT</name>
<evidence type="ECO:0000313" key="4">
    <source>
        <dbReference type="EMBL" id="MRG90478.1"/>
    </source>
</evidence>
<protein>
    <submittedName>
        <fullName evidence="4">Polysaccharide export protein, outer membrane</fullName>
    </submittedName>
</protein>
<feature type="domain" description="Soluble ligand binding" evidence="3">
    <location>
        <begin position="130"/>
        <end position="184"/>
    </location>
</feature>
<evidence type="ECO:0000256" key="1">
    <source>
        <dbReference type="ARBA" id="ARBA00022729"/>
    </source>
</evidence>
<sequence length="210" mass="22868">MDVHQKKRIARGAPGRLARGCLVVLGLSFSASCGGARPSYDYTTELRVMRTYTVGAGDVLEVRVWHNDQLSRRVTVRPDGFVTLPLVGDVACGGKTVEQIAKEITTKGQQFYTEPLVVSVEVAELHSYRIYVLGEVTRPGEFTPSGQVTVLQAIALAGGFTRFAASNEIVIVRKDQHGERRIPFAFSAVVKGGDLRENLPLLTNDTVVVP</sequence>
<dbReference type="Pfam" id="PF10531">
    <property type="entry name" value="SLBB"/>
    <property type="match status" value="1"/>
</dbReference>
<evidence type="ECO:0000259" key="3">
    <source>
        <dbReference type="Pfam" id="PF10531"/>
    </source>
</evidence>
<dbReference type="Gene3D" id="3.10.560.10">
    <property type="entry name" value="Outer membrane lipoprotein wza domain like"/>
    <property type="match status" value="1"/>
</dbReference>
<evidence type="ECO:0000313" key="5">
    <source>
        <dbReference type="Proteomes" id="UP000440224"/>
    </source>
</evidence>
<dbReference type="PROSITE" id="PS51257">
    <property type="entry name" value="PROKAR_LIPOPROTEIN"/>
    <property type="match status" value="1"/>
</dbReference>
<feature type="domain" description="Polysaccharide export protein N-terminal" evidence="2">
    <location>
        <begin position="50"/>
        <end position="122"/>
    </location>
</feature>
<dbReference type="RefSeq" id="WP_153817390.1">
    <property type="nucleotide sequence ID" value="NZ_WJIE01000001.1"/>
</dbReference>
<proteinExistence type="predicted"/>
<keyword evidence="5" id="KW-1185">Reference proteome</keyword>
<gene>
    <name evidence="4" type="ORF">GF068_00850</name>
</gene>
<dbReference type="Proteomes" id="UP000440224">
    <property type="component" value="Unassembled WGS sequence"/>
</dbReference>
<dbReference type="InterPro" id="IPR049712">
    <property type="entry name" value="Poly_export"/>
</dbReference>
<dbReference type="PANTHER" id="PTHR33619">
    <property type="entry name" value="POLYSACCHARIDE EXPORT PROTEIN GFCE-RELATED"/>
    <property type="match status" value="1"/>
</dbReference>
<dbReference type="EMBL" id="WJIE01000001">
    <property type="protein sequence ID" value="MRG90478.1"/>
    <property type="molecule type" value="Genomic_DNA"/>
</dbReference>
<dbReference type="InterPro" id="IPR003715">
    <property type="entry name" value="Poly_export_N"/>
</dbReference>
<comment type="caution">
    <text evidence="4">The sequence shown here is derived from an EMBL/GenBank/DDBJ whole genome shotgun (WGS) entry which is preliminary data.</text>
</comment>
<dbReference type="OrthoDB" id="193635at2"/>
<dbReference type="PANTHER" id="PTHR33619:SF3">
    <property type="entry name" value="POLYSACCHARIDE EXPORT PROTEIN GFCE-RELATED"/>
    <property type="match status" value="1"/>
</dbReference>
<dbReference type="GO" id="GO:0015159">
    <property type="term" value="F:polysaccharide transmembrane transporter activity"/>
    <property type="evidence" value="ECO:0007669"/>
    <property type="project" value="InterPro"/>
</dbReference>